<keyword evidence="2" id="KW-0129">CBS domain</keyword>
<evidence type="ECO:0000259" key="4">
    <source>
        <dbReference type="PROSITE" id="PS51371"/>
    </source>
</evidence>
<dbReference type="Pfam" id="PF00571">
    <property type="entry name" value="CBS"/>
    <property type="match status" value="4"/>
</dbReference>
<keyword evidence="1" id="KW-0677">Repeat</keyword>
<dbReference type="SUPFAM" id="SSF54631">
    <property type="entry name" value="CBS-domain pair"/>
    <property type="match status" value="2"/>
</dbReference>
<dbReference type="PANTHER" id="PTHR48108:SF23">
    <property type="entry name" value="CBS DOMAIN-CONTAINING PROTEIN"/>
    <property type="match status" value="1"/>
</dbReference>
<dbReference type="STRING" id="419665.Maeo_0677"/>
<dbReference type="AlphaFoldDB" id="A6UUT9"/>
<organism evidence="5 6">
    <name type="scientific">Methanococcus aeolicus (strain ATCC BAA-1280 / DSM 17508 / OCM 812 / Nankai-3)</name>
    <dbReference type="NCBI Taxonomy" id="419665"/>
    <lineage>
        <taxon>Archaea</taxon>
        <taxon>Methanobacteriati</taxon>
        <taxon>Methanobacteriota</taxon>
        <taxon>Methanomada group</taxon>
        <taxon>Methanococci</taxon>
        <taxon>Methanococcales</taxon>
        <taxon>Methanococcaceae</taxon>
        <taxon>Methanococcus</taxon>
    </lineage>
</organism>
<dbReference type="OrthoDB" id="9280at2157"/>
<dbReference type="InterPro" id="IPR046342">
    <property type="entry name" value="CBS_dom_sf"/>
</dbReference>
<evidence type="ECO:0000313" key="5">
    <source>
        <dbReference type="EMBL" id="ABR56261.1"/>
    </source>
</evidence>
<dbReference type="HOGENOM" id="CLU_656595_0_0_2"/>
<dbReference type="InterPro" id="IPR014651">
    <property type="entry name" value="UCP036983_2CBS_MJ1404"/>
</dbReference>
<keyword evidence="6" id="KW-1185">Reference proteome</keyword>
<dbReference type="GeneID" id="5326647"/>
<name>A6UUT9_META3</name>
<dbReference type="Gene3D" id="3.10.580.10">
    <property type="entry name" value="CBS-domain"/>
    <property type="match status" value="3"/>
</dbReference>
<dbReference type="InterPro" id="IPR000644">
    <property type="entry name" value="CBS_dom"/>
</dbReference>
<reference evidence="5" key="1">
    <citation type="submission" date="2007-06" db="EMBL/GenBank/DDBJ databases">
        <title>Complete sequence of Methanococcus aeolicus Nankai-3.</title>
        <authorList>
            <consortium name="US DOE Joint Genome Institute"/>
            <person name="Copeland A."/>
            <person name="Lucas S."/>
            <person name="Lapidus A."/>
            <person name="Barry K."/>
            <person name="Glavina del Rio T."/>
            <person name="Dalin E."/>
            <person name="Tice H."/>
            <person name="Pitluck S."/>
            <person name="Chain P."/>
            <person name="Malfatti S."/>
            <person name="Shin M."/>
            <person name="Vergez L."/>
            <person name="Schmutz J."/>
            <person name="Larimer F."/>
            <person name="Land M."/>
            <person name="Hauser L."/>
            <person name="Kyrpides N."/>
            <person name="Lykidis A."/>
            <person name="Sieprawska-Lupa M."/>
            <person name="Whitman W.B."/>
            <person name="Richardson P."/>
        </authorList>
    </citation>
    <scope>NUCLEOTIDE SEQUENCE [LARGE SCALE GENOMIC DNA]</scope>
    <source>
        <strain evidence="5">Nankai-3</strain>
    </source>
</reference>
<gene>
    <name evidence="5" type="ordered locus">Maeo_0677</name>
</gene>
<evidence type="ECO:0000256" key="3">
    <source>
        <dbReference type="SAM" id="MobiDB-lite"/>
    </source>
</evidence>
<dbReference type="InterPro" id="IPR051462">
    <property type="entry name" value="CBS_domain-containing"/>
</dbReference>
<feature type="domain" description="CBS" evidence="4">
    <location>
        <begin position="133"/>
        <end position="189"/>
    </location>
</feature>
<dbReference type="PIRSF" id="PIRSF036983">
    <property type="entry name" value="UCP_2CBS_MJ1404"/>
    <property type="match status" value="1"/>
</dbReference>
<evidence type="ECO:0000313" key="6">
    <source>
        <dbReference type="Proteomes" id="UP000001106"/>
    </source>
</evidence>
<dbReference type="eggNOG" id="arCOG00601">
    <property type="taxonomic scope" value="Archaea"/>
</dbReference>
<proteinExistence type="predicted"/>
<evidence type="ECO:0000256" key="2">
    <source>
        <dbReference type="PROSITE-ProRule" id="PRU00703"/>
    </source>
</evidence>
<dbReference type="EMBL" id="CP000743">
    <property type="protein sequence ID" value="ABR56261.1"/>
    <property type="molecule type" value="Genomic_DNA"/>
</dbReference>
<feature type="region of interest" description="Disordered" evidence="3">
    <location>
        <begin position="379"/>
        <end position="399"/>
    </location>
</feature>
<dbReference type="SMART" id="SM00116">
    <property type="entry name" value="CBS"/>
    <property type="match status" value="4"/>
</dbReference>
<sequence length="399" mass="45333">MLNEPVIEVATKDVHTITPETPISKAIGIMDKNNFHNLIVLDDENNINMVIMHDLLLATSLDEKISSLMFKPHCINQNTPFMDAVCEVLSSGQRAAPLVDDEGKLVGIITDHDIMKRVATSELLEDVKVNKLMSKSPITIDYNESIGKARSLMRKYDISRLVILDKDAEPTGMITEEDILYKIYKPKKKMTVGDMAGDKVPRMAQPVSIIMNSPLISCNVDDSVTDAAKLMEHHDIRGIPVLKNGTLRGMITRLDIMKYLQSLRKESVVEVELHGDFDEYMKELTERMLVTEVQKIAKYSKHLHWIKVVVKKEHDKGGVPNYTVKAYVKTPKKLYFAKGKQATLKRIGVEGEDIQLISEKQRWDFIEVLKDALESVKKQIESDKEKTNPKHKEKVILEE</sequence>
<feature type="domain" description="CBS" evidence="4">
    <location>
        <begin position="211"/>
        <end position="266"/>
    </location>
</feature>
<accession>A6UUT9</accession>
<dbReference type="PROSITE" id="PS51371">
    <property type="entry name" value="CBS"/>
    <property type="match status" value="3"/>
</dbReference>
<dbReference type="RefSeq" id="WP_011973393.1">
    <property type="nucleotide sequence ID" value="NC_009635.1"/>
</dbReference>
<feature type="domain" description="CBS" evidence="4">
    <location>
        <begin position="65"/>
        <end position="127"/>
    </location>
</feature>
<dbReference type="PANTHER" id="PTHR48108">
    <property type="entry name" value="CBS DOMAIN-CONTAINING PROTEIN CBSX2, CHLOROPLASTIC"/>
    <property type="match status" value="1"/>
</dbReference>
<protein>
    <submittedName>
        <fullName evidence="5">Signal transduction protein with CBS domains</fullName>
    </submittedName>
</protein>
<dbReference type="CDD" id="cd02205">
    <property type="entry name" value="CBS_pair_SF"/>
    <property type="match status" value="2"/>
</dbReference>
<dbReference type="Proteomes" id="UP000001106">
    <property type="component" value="Chromosome"/>
</dbReference>
<evidence type="ECO:0000256" key="1">
    <source>
        <dbReference type="ARBA" id="ARBA00022737"/>
    </source>
</evidence>
<dbReference type="KEGG" id="mae:Maeo_0677"/>